<organism evidence="6 7">
    <name type="scientific">Panaeolus cyanescens</name>
    <dbReference type="NCBI Taxonomy" id="181874"/>
    <lineage>
        <taxon>Eukaryota</taxon>
        <taxon>Fungi</taxon>
        <taxon>Dikarya</taxon>
        <taxon>Basidiomycota</taxon>
        <taxon>Agaricomycotina</taxon>
        <taxon>Agaricomycetes</taxon>
        <taxon>Agaricomycetidae</taxon>
        <taxon>Agaricales</taxon>
        <taxon>Agaricineae</taxon>
        <taxon>Galeropsidaceae</taxon>
        <taxon>Panaeolus</taxon>
    </lineage>
</organism>
<keyword evidence="3" id="KW-0276">Fatty acid metabolism</keyword>
<evidence type="ECO:0000256" key="2">
    <source>
        <dbReference type="ARBA" id="ARBA00005254"/>
    </source>
</evidence>
<evidence type="ECO:0000256" key="3">
    <source>
        <dbReference type="ARBA" id="ARBA00022832"/>
    </source>
</evidence>
<dbReference type="Pfam" id="PF00378">
    <property type="entry name" value="ECH_1"/>
    <property type="match status" value="1"/>
</dbReference>
<evidence type="ECO:0000256" key="1">
    <source>
        <dbReference type="ARBA" id="ARBA00005005"/>
    </source>
</evidence>
<keyword evidence="5" id="KW-0413">Isomerase</keyword>
<dbReference type="GO" id="GO:0051750">
    <property type="term" value="F:delta(3,5)-delta(2,4)-dienoyl-CoA isomerase activity"/>
    <property type="evidence" value="ECO:0007669"/>
    <property type="project" value="TreeGrafter"/>
</dbReference>
<dbReference type="InterPro" id="IPR001753">
    <property type="entry name" value="Enoyl-CoA_hydra/iso"/>
</dbReference>
<evidence type="ECO:0000313" key="6">
    <source>
        <dbReference type="EMBL" id="PPR06934.1"/>
    </source>
</evidence>
<reference evidence="6 7" key="1">
    <citation type="journal article" date="2018" name="Evol. Lett.">
        <title>Horizontal gene cluster transfer increased hallucinogenic mushroom diversity.</title>
        <authorList>
            <person name="Reynolds H.T."/>
            <person name="Vijayakumar V."/>
            <person name="Gluck-Thaler E."/>
            <person name="Korotkin H.B."/>
            <person name="Matheny P.B."/>
            <person name="Slot J.C."/>
        </authorList>
    </citation>
    <scope>NUCLEOTIDE SEQUENCE [LARGE SCALE GENOMIC DNA]</scope>
    <source>
        <strain evidence="6 7">2629</strain>
    </source>
</reference>
<comment type="pathway">
    <text evidence="1">Lipid metabolism; fatty acid beta-oxidation.</text>
</comment>
<dbReference type="EMBL" id="NHTK01000557">
    <property type="protein sequence ID" value="PPR06934.1"/>
    <property type="molecule type" value="Genomic_DNA"/>
</dbReference>
<keyword evidence="7" id="KW-1185">Reference proteome</keyword>
<dbReference type="PANTHER" id="PTHR43149:SF1">
    <property type="entry name" value="DELTA(3,5)-DELTA(2,4)-DIENOYL-COA ISOMERASE, MITOCHONDRIAL"/>
    <property type="match status" value="1"/>
</dbReference>
<dbReference type="STRING" id="181874.A0A409YV85"/>
<dbReference type="Gene3D" id="1.10.12.10">
    <property type="entry name" value="Lyase 2-enoyl-coa Hydratase, Chain A, domain 2"/>
    <property type="match status" value="1"/>
</dbReference>
<evidence type="ECO:0000313" key="7">
    <source>
        <dbReference type="Proteomes" id="UP000284842"/>
    </source>
</evidence>
<dbReference type="OrthoDB" id="14970at2759"/>
<dbReference type="Gene3D" id="3.90.226.10">
    <property type="entry name" value="2-enoyl-CoA Hydratase, Chain A, domain 1"/>
    <property type="match status" value="1"/>
</dbReference>
<proteinExistence type="inferred from homology"/>
<dbReference type="PANTHER" id="PTHR43149">
    <property type="entry name" value="ENOYL-COA HYDRATASE"/>
    <property type="match status" value="1"/>
</dbReference>
<evidence type="ECO:0000256" key="5">
    <source>
        <dbReference type="ARBA" id="ARBA00023235"/>
    </source>
</evidence>
<gene>
    <name evidence="6" type="ORF">CVT24_011005</name>
</gene>
<evidence type="ECO:0008006" key="8">
    <source>
        <dbReference type="Google" id="ProtNLM"/>
    </source>
</evidence>
<dbReference type="InterPro" id="IPR014748">
    <property type="entry name" value="Enoyl-CoA_hydra_C"/>
</dbReference>
<comment type="caution">
    <text evidence="6">The sequence shown here is derived from an EMBL/GenBank/DDBJ whole genome shotgun (WGS) entry which is preliminary data.</text>
</comment>
<sequence>MSQYSSKWLKVTEPSPHVLLVELARAPVNAFSTEFWRAYGNLFDSLTQDGYDVRALVLSSAFPKIFTAGLDLKDSGLGSGGSSQDSARASLATRNMLLAFQSAIQAPERAPFPVIVAVHGHVIGLGIDMMGPCDIRYTASDAKFTIKEVDIGLAPDIGTLAHLPKITGNLSLVRELTYTSRGFSAAEALSIGLVSRVVEGGKTEVVKEALELAKVIASKSPIAVSSAKHLITHSRDHSVPENLAYTGAWNAHALMTNDIAETLRATAQKDKAKFAPLSLTTKLSKL</sequence>
<dbReference type="InParanoid" id="A0A409YV85"/>
<keyword evidence="4" id="KW-0443">Lipid metabolism</keyword>
<dbReference type="UniPathway" id="UPA00659"/>
<dbReference type="CDD" id="cd06558">
    <property type="entry name" value="crotonase-like"/>
    <property type="match status" value="1"/>
</dbReference>
<dbReference type="FunFam" id="1.10.12.10:FF:000004">
    <property type="entry name" value="Delta3,5-delta2,4-dienoyl-CoA isomerase"/>
    <property type="match status" value="1"/>
</dbReference>
<dbReference type="InterPro" id="IPR029045">
    <property type="entry name" value="ClpP/crotonase-like_dom_sf"/>
</dbReference>
<dbReference type="SUPFAM" id="SSF52096">
    <property type="entry name" value="ClpP/crotonase"/>
    <property type="match status" value="1"/>
</dbReference>
<name>A0A409YV85_9AGAR</name>
<evidence type="ECO:0000256" key="4">
    <source>
        <dbReference type="ARBA" id="ARBA00023098"/>
    </source>
</evidence>
<comment type="similarity">
    <text evidence="2">Belongs to the enoyl-CoA hydratase/isomerase family.</text>
</comment>
<dbReference type="Proteomes" id="UP000284842">
    <property type="component" value="Unassembled WGS sequence"/>
</dbReference>
<dbReference type="InterPro" id="IPR045002">
    <property type="entry name" value="Ech1-like"/>
</dbReference>
<protein>
    <recommendedName>
        <fullName evidence="8">Enoyl-CoA hydratase</fullName>
    </recommendedName>
</protein>
<dbReference type="GO" id="GO:0005739">
    <property type="term" value="C:mitochondrion"/>
    <property type="evidence" value="ECO:0007669"/>
    <property type="project" value="TreeGrafter"/>
</dbReference>
<dbReference type="GO" id="GO:0006635">
    <property type="term" value="P:fatty acid beta-oxidation"/>
    <property type="evidence" value="ECO:0007669"/>
    <property type="project" value="UniProtKB-UniPathway"/>
</dbReference>
<dbReference type="AlphaFoldDB" id="A0A409YV85"/>
<accession>A0A409YV85</accession>